<name>A0AAU2A0H9_9ACTN</name>
<dbReference type="InterPro" id="IPR002035">
    <property type="entry name" value="VWF_A"/>
</dbReference>
<organism evidence="4">
    <name type="scientific">Streptomyces sp. NBC_00093</name>
    <dbReference type="NCBI Taxonomy" id="2975649"/>
    <lineage>
        <taxon>Bacteria</taxon>
        <taxon>Bacillati</taxon>
        <taxon>Actinomycetota</taxon>
        <taxon>Actinomycetes</taxon>
        <taxon>Kitasatosporales</taxon>
        <taxon>Streptomycetaceae</taxon>
        <taxon>Streptomyces</taxon>
    </lineage>
</organism>
<dbReference type="CDD" id="cd00198">
    <property type="entry name" value="vWFA"/>
    <property type="match status" value="1"/>
</dbReference>
<sequence length="776" mass="80720">MGRVNGVRETRKGGARRAALAVLGAAAVLMSLSTPTGRPSGGDAVPVAETEPAFPAVNYAVAVDESASLADADMAAEKAAAARIALGDVSSSSHVTVFGFAAAEGGGQSAVDPVCPRTTLDAAGRETIGACVGKLRKREDGEGTGTDFPSAIRQGVHELTNGTDPSEPRVLFLLTDGIMEVEDSPKYGDPAHRKAEGERQLTLALKDAAEQGVQIWPLGFGPKPDEKQLARIAAGGYQKGCVELPSATPKAELVGGSEKVGTTLERIFAAAHCMRHEEGPAPERPPTTFEIGISPLATVGSIVVDKGDPEVRITYTDPAGDKVATSGTHKNSRFELAGGTGTVEALKITDPLPGVWKVKAEAPEGHRSLPVAVSVLWQGELGGAISMDPPSPRAGDEVTVTMRVQTREGYQIKDPSDYEGLRVTSELTGDGFTPLALTLSDDGKGKDAKASDGSFTGTAEIPADAAGALKVSATLTAAGLSADTRSEDGQVAPGELPVTTALDIPEGDTHPGGRVTGTLAVHNTSDTPRTLKLSVTDVKAGLLTVTPAQLTLKAGESATRKVTVEVAPAAVFGDRLTDDGLSLAGNVTVVDTTDGDLTLVQSPLSVDVTPEPGIWDRFWWAFLATAVLIALAVAAVLALIRLRRARRDPHGLVLRLLDEHGEPLPGEHVAGHGHKQWYEFGVAEAHISPRIERRAHGPYAVRRNPNGGAVLRRRDGGRTPLSAAIPVQLTDGLSLALGEETRNSRRQKGSSAPTATTPGTNPGGQDSTNAYDQTYL</sequence>
<evidence type="ECO:0000313" key="4">
    <source>
        <dbReference type="EMBL" id="WTT18177.1"/>
    </source>
</evidence>
<dbReference type="SMART" id="SM00327">
    <property type="entry name" value="VWA"/>
    <property type="match status" value="1"/>
</dbReference>
<keyword evidence="2" id="KW-1133">Transmembrane helix</keyword>
<dbReference type="InterPro" id="IPR036465">
    <property type="entry name" value="vWFA_dom_sf"/>
</dbReference>
<evidence type="ECO:0000256" key="1">
    <source>
        <dbReference type="SAM" id="MobiDB-lite"/>
    </source>
</evidence>
<dbReference type="PROSITE" id="PS50234">
    <property type="entry name" value="VWFA"/>
    <property type="match status" value="1"/>
</dbReference>
<feature type="domain" description="VWFA" evidence="3">
    <location>
        <begin position="58"/>
        <end position="233"/>
    </location>
</feature>
<proteinExistence type="predicted"/>
<feature type="compositionally biased region" description="Polar residues" evidence="1">
    <location>
        <begin position="765"/>
        <end position="776"/>
    </location>
</feature>
<evidence type="ECO:0000256" key="2">
    <source>
        <dbReference type="SAM" id="Phobius"/>
    </source>
</evidence>
<dbReference type="EMBL" id="CP108222">
    <property type="protein sequence ID" value="WTT18177.1"/>
    <property type="molecule type" value="Genomic_DNA"/>
</dbReference>
<feature type="transmembrane region" description="Helical" evidence="2">
    <location>
        <begin position="618"/>
        <end position="640"/>
    </location>
</feature>
<feature type="region of interest" description="Disordered" evidence="1">
    <location>
        <begin position="740"/>
        <end position="776"/>
    </location>
</feature>
<dbReference type="AlphaFoldDB" id="A0AAU2A0H9"/>
<protein>
    <submittedName>
        <fullName evidence="4">VWA domain-containing protein</fullName>
    </submittedName>
</protein>
<dbReference type="SUPFAM" id="SSF53300">
    <property type="entry name" value="vWA-like"/>
    <property type="match status" value="1"/>
</dbReference>
<reference evidence="4" key="1">
    <citation type="submission" date="2022-10" db="EMBL/GenBank/DDBJ databases">
        <title>The complete genomes of actinobacterial strains from the NBC collection.</title>
        <authorList>
            <person name="Joergensen T.S."/>
            <person name="Alvarez Arevalo M."/>
            <person name="Sterndorff E.B."/>
            <person name="Faurdal D."/>
            <person name="Vuksanovic O."/>
            <person name="Mourched A.-S."/>
            <person name="Charusanti P."/>
            <person name="Shaw S."/>
            <person name="Blin K."/>
            <person name="Weber T."/>
        </authorList>
    </citation>
    <scope>NUCLEOTIDE SEQUENCE</scope>
    <source>
        <strain evidence="4">NBC_00093</strain>
    </source>
</reference>
<evidence type="ECO:0000259" key="3">
    <source>
        <dbReference type="PROSITE" id="PS50234"/>
    </source>
</evidence>
<accession>A0AAU2A0H9</accession>
<feature type="region of interest" description="Disordered" evidence="1">
    <location>
        <begin position="696"/>
        <end position="717"/>
    </location>
</feature>
<gene>
    <name evidence="4" type="ORF">OHA22_22870</name>
</gene>
<keyword evidence="2" id="KW-0812">Transmembrane</keyword>
<dbReference type="Gene3D" id="3.40.50.410">
    <property type="entry name" value="von Willebrand factor, type A domain"/>
    <property type="match status" value="1"/>
</dbReference>
<keyword evidence="2" id="KW-0472">Membrane</keyword>
<feature type="compositionally biased region" description="Low complexity" evidence="1">
    <location>
        <begin position="749"/>
        <end position="764"/>
    </location>
</feature>